<name>A0A5E8CGS0_9ZZZZ</name>
<evidence type="ECO:0000313" key="2">
    <source>
        <dbReference type="EMBL" id="VVU94618.1"/>
    </source>
</evidence>
<protein>
    <submittedName>
        <fullName evidence="2">Uncharacterized protein</fullName>
    </submittedName>
</protein>
<proteinExistence type="predicted"/>
<keyword evidence="1" id="KW-0472">Membrane</keyword>
<evidence type="ECO:0000256" key="1">
    <source>
        <dbReference type="SAM" id="Phobius"/>
    </source>
</evidence>
<feature type="transmembrane region" description="Helical" evidence="1">
    <location>
        <begin position="43"/>
        <end position="64"/>
    </location>
</feature>
<dbReference type="EMBL" id="CABVLZ010000001">
    <property type="protein sequence ID" value="VVU94618.1"/>
    <property type="molecule type" value="Genomic_DNA"/>
</dbReference>
<keyword evidence="1" id="KW-1133">Transmembrane helix</keyword>
<reference evidence="2" key="1">
    <citation type="submission" date="2019-09" db="EMBL/GenBank/DDBJ databases">
        <authorList>
            <person name="Needham M D."/>
        </authorList>
    </citation>
    <scope>NUCLEOTIDE SEQUENCE</scope>
</reference>
<sequence>MTKLFNSNIPIYPIILTLSLIFYNTDYNTSYDDIRKYFDYQEFSTYLLFAIPFILFKSKVYYLLSLINKTYTKDQIESLLESHKISDTKLKKMQRFVDIVDDTEEDGINMASHEAYKFISKKNEQQFVKPILSNINISNLSTTLEHLDMNLNDDKISQILNQIQSDLKSN</sequence>
<organism evidence="2">
    <name type="scientific">seawater metagenome</name>
    <dbReference type="NCBI Taxonomy" id="1561972"/>
    <lineage>
        <taxon>unclassified sequences</taxon>
        <taxon>metagenomes</taxon>
        <taxon>ecological metagenomes</taxon>
    </lineage>
</organism>
<dbReference type="AlphaFoldDB" id="A0A5E8CGS0"/>
<feature type="transmembrane region" description="Helical" evidence="1">
    <location>
        <begin position="7"/>
        <end position="23"/>
    </location>
</feature>
<keyword evidence="1" id="KW-0812">Transmembrane</keyword>
<accession>A0A5E8CGS0</accession>
<gene>
    <name evidence="2" type="ORF">CPAV1605_343</name>
</gene>